<feature type="domain" description="C2H2-type" evidence="1">
    <location>
        <begin position="93"/>
        <end position="119"/>
    </location>
</feature>
<dbReference type="SMART" id="SM00355">
    <property type="entry name" value="ZnF_C2H2"/>
    <property type="match status" value="3"/>
</dbReference>
<dbReference type="PANTHER" id="PTHR22938:SF0">
    <property type="entry name" value="E3 UBIQUITIN-PROTEIN LIGASE ZNF598"/>
    <property type="match status" value="1"/>
</dbReference>
<dbReference type="SUPFAM" id="SSF57850">
    <property type="entry name" value="RING/U-box"/>
    <property type="match status" value="1"/>
</dbReference>
<organism evidence="2 3">
    <name type="scientific">Enterospora canceri</name>
    <dbReference type="NCBI Taxonomy" id="1081671"/>
    <lineage>
        <taxon>Eukaryota</taxon>
        <taxon>Fungi</taxon>
        <taxon>Fungi incertae sedis</taxon>
        <taxon>Microsporidia</taxon>
        <taxon>Enterocytozoonidae</taxon>
        <taxon>Enterospora</taxon>
    </lineage>
</organism>
<gene>
    <name evidence="2" type="primary">HEL2</name>
    <name evidence="2" type="ORF">ECANGB1_108</name>
</gene>
<evidence type="ECO:0000313" key="3">
    <source>
        <dbReference type="Proteomes" id="UP000192639"/>
    </source>
</evidence>
<dbReference type="Proteomes" id="UP000192639">
    <property type="component" value="Unassembled WGS sequence"/>
</dbReference>
<dbReference type="EMBL" id="LWDP01000103">
    <property type="protein sequence ID" value="ORD93346.1"/>
    <property type="molecule type" value="Genomic_DNA"/>
</dbReference>
<dbReference type="PANTHER" id="PTHR22938">
    <property type="entry name" value="ZINC FINGER PROTEIN 598"/>
    <property type="match status" value="1"/>
</dbReference>
<dbReference type="GO" id="GO:0016567">
    <property type="term" value="P:protein ubiquitination"/>
    <property type="evidence" value="ECO:0007669"/>
    <property type="project" value="TreeGrafter"/>
</dbReference>
<dbReference type="InterPro" id="IPR044288">
    <property type="entry name" value="ZNF598/HEL2"/>
</dbReference>
<evidence type="ECO:0000259" key="1">
    <source>
        <dbReference type="SMART" id="SM00355"/>
    </source>
</evidence>
<protein>
    <submittedName>
        <fullName evidence="2">HEL2</fullName>
    </submittedName>
</protein>
<dbReference type="OrthoDB" id="2195875at2759"/>
<proteinExistence type="predicted"/>
<feature type="domain" description="C2H2-type" evidence="1">
    <location>
        <begin position="157"/>
        <end position="180"/>
    </location>
</feature>
<accession>A0A1Y1S4L4</accession>
<evidence type="ECO:0000313" key="2">
    <source>
        <dbReference type="EMBL" id="ORD93346.1"/>
    </source>
</evidence>
<sequence>MSSENLNKSKCIICLEESKYVGYYDCSHWVCGRCGIKMVHLFKDLKCSQCNRMSDKIVISKNNSTKYSQESAIKYLFYTNQEIGKYINDLITIRCKICDNKSNETYTSYSNLYKHLKKHENTYACKTCLLREFELWDEITVYKKYEEFKVHRSLEHVFCIFCNIWCFDNKEAKMHCSKKHHVCHILGKIHVYFEDYPSLERHFKSEHYCCTEELCIKSHCYAFAHKSELWAHCFKIHNIKKDLEEFKLKKYLGIEKRMDLDKNEVSEVSSKQLEKLLKNIDVKPRLLNPVIGNQNGINFKSESNLNMKMVENLTKNIVEMQRQRISSVGLTETSKVVQNNYNNIEKTRNELEELFGGLFPNAEKTDRMMMVYSLLSVLYRSKETSFLAKYLEEIKYTKFEVKETKKEELPVRKKMFKVFDLSKLKKK</sequence>
<feature type="domain" description="C2H2-type" evidence="1">
    <location>
        <begin position="123"/>
        <end position="156"/>
    </location>
</feature>
<keyword evidence="3" id="KW-1185">Reference proteome</keyword>
<dbReference type="AlphaFoldDB" id="A0A1Y1S4L4"/>
<reference evidence="2 3" key="1">
    <citation type="journal article" date="2017" name="Environ. Microbiol.">
        <title>Decay of the glycolytic pathway and adaptation to intranuclear parasitism within Enterocytozoonidae microsporidia.</title>
        <authorList>
            <person name="Wiredu Boakye D."/>
            <person name="Jaroenlak P."/>
            <person name="Prachumwat A."/>
            <person name="Williams T.A."/>
            <person name="Bateman K.S."/>
            <person name="Itsathitphaisarn O."/>
            <person name="Sritunyalucksana K."/>
            <person name="Paszkiewicz K.H."/>
            <person name="Moore K.A."/>
            <person name="Stentiford G.D."/>
            <person name="Williams B.A."/>
        </authorList>
    </citation>
    <scope>NUCLEOTIDE SEQUENCE [LARGE SCALE GENOMIC DNA]</scope>
    <source>
        <strain evidence="2 3">GB1</strain>
    </source>
</reference>
<dbReference type="VEuPathDB" id="MicrosporidiaDB:ECANGB1_108"/>
<comment type="caution">
    <text evidence="2">The sequence shown here is derived from an EMBL/GenBank/DDBJ whole genome shotgun (WGS) entry which is preliminary data.</text>
</comment>
<dbReference type="GO" id="GO:0072344">
    <property type="term" value="P:rescue of stalled ribosome"/>
    <property type="evidence" value="ECO:0007669"/>
    <property type="project" value="InterPro"/>
</dbReference>
<dbReference type="GO" id="GO:0061630">
    <property type="term" value="F:ubiquitin protein ligase activity"/>
    <property type="evidence" value="ECO:0007669"/>
    <property type="project" value="InterPro"/>
</dbReference>
<name>A0A1Y1S4L4_9MICR</name>
<dbReference type="InterPro" id="IPR013083">
    <property type="entry name" value="Znf_RING/FYVE/PHD"/>
</dbReference>
<dbReference type="GO" id="GO:0043022">
    <property type="term" value="F:ribosome binding"/>
    <property type="evidence" value="ECO:0007669"/>
    <property type="project" value="TreeGrafter"/>
</dbReference>
<dbReference type="Gene3D" id="3.30.40.10">
    <property type="entry name" value="Zinc/RING finger domain, C3HC4 (zinc finger)"/>
    <property type="match status" value="1"/>
</dbReference>
<dbReference type="InterPro" id="IPR013087">
    <property type="entry name" value="Znf_C2H2_type"/>
</dbReference>